<dbReference type="SUPFAM" id="SSF89392">
    <property type="entry name" value="Prokaryotic lipoproteins and lipoprotein localization factors"/>
    <property type="match status" value="1"/>
</dbReference>
<evidence type="ECO:0000313" key="3">
    <source>
        <dbReference type="EMBL" id="GHD04483.1"/>
    </source>
</evidence>
<evidence type="ECO:0000256" key="1">
    <source>
        <dbReference type="SAM" id="MobiDB-lite"/>
    </source>
</evidence>
<reference evidence="3" key="2">
    <citation type="submission" date="2020-09" db="EMBL/GenBank/DDBJ databases">
        <authorList>
            <person name="Sun Q."/>
            <person name="Ohkuma M."/>
        </authorList>
    </citation>
    <scope>NUCLEOTIDE SEQUENCE</scope>
    <source>
        <strain evidence="3">JCM 4637</strain>
    </source>
</reference>
<feature type="chain" id="PRO_5039116816" evidence="2">
    <location>
        <begin position="19"/>
        <end position="268"/>
    </location>
</feature>
<dbReference type="Proteomes" id="UP000638353">
    <property type="component" value="Unassembled WGS sequence"/>
</dbReference>
<protein>
    <submittedName>
        <fullName evidence="3">Lipoprotein</fullName>
    </submittedName>
</protein>
<proteinExistence type="predicted"/>
<reference evidence="3" key="1">
    <citation type="journal article" date="2014" name="Int. J. Syst. Evol. Microbiol.">
        <title>Complete genome sequence of Corynebacterium casei LMG S-19264T (=DSM 44701T), isolated from a smear-ripened cheese.</title>
        <authorList>
            <consortium name="US DOE Joint Genome Institute (JGI-PGF)"/>
            <person name="Walter F."/>
            <person name="Albersmeier A."/>
            <person name="Kalinowski J."/>
            <person name="Ruckert C."/>
        </authorList>
    </citation>
    <scope>NUCLEOTIDE SEQUENCE</scope>
    <source>
        <strain evidence="3">JCM 4637</strain>
    </source>
</reference>
<feature type="compositionally biased region" description="Basic and acidic residues" evidence="1">
    <location>
        <begin position="39"/>
        <end position="49"/>
    </location>
</feature>
<keyword evidence="2" id="KW-0732">Signal</keyword>
<feature type="region of interest" description="Disordered" evidence="1">
    <location>
        <begin position="25"/>
        <end position="65"/>
    </location>
</feature>
<dbReference type="AlphaFoldDB" id="A0A918X1V1"/>
<feature type="signal peptide" evidence="2">
    <location>
        <begin position="1"/>
        <end position="18"/>
    </location>
</feature>
<gene>
    <name evidence="3" type="ORF">GCM10010334_53350</name>
</gene>
<organism evidence="3 4">
    <name type="scientific">Streptomyces finlayi</name>
    <dbReference type="NCBI Taxonomy" id="67296"/>
    <lineage>
        <taxon>Bacteria</taxon>
        <taxon>Bacillati</taxon>
        <taxon>Actinomycetota</taxon>
        <taxon>Actinomycetes</taxon>
        <taxon>Kitasatosporales</taxon>
        <taxon>Streptomycetaceae</taxon>
        <taxon>Streptomyces</taxon>
    </lineage>
</organism>
<feature type="region of interest" description="Disordered" evidence="1">
    <location>
        <begin position="239"/>
        <end position="268"/>
    </location>
</feature>
<accession>A0A918X1V1</accession>
<keyword evidence="3" id="KW-0449">Lipoprotein</keyword>
<dbReference type="EMBL" id="BMVC01000011">
    <property type="protein sequence ID" value="GHD04483.1"/>
    <property type="molecule type" value="Genomic_DNA"/>
</dbReference>
<sequence length="268" mass="27901">MEGFAVKAKFVVSAVACAALATGVSGCGKADAPGSSGSPDKKAAEKKTFDGQSPDQIADKSVTATKKADSVRIRTEAAAEGRSATSDYVVDTKGNCAGTNTQQDAEAEMRRVDSVTYLKGNQQYWEALLKQQGAGAKGEKAASAFKDKWVKLPPADAKAAQAGCDKDAVIALFDRDKSERKGMTRAKDTQVDGKNSAVLQKRTAGGETITMYVAAEGEPYILKVEQKGGKAPITTTFSDYGKPVDAKAPPAGEVVDPQKQQKGGAAAS</sequence>
<dbReference type="RefSeq" id="WP_189825542.1">
    <property type="nucleotide sequence ID" value="NZ_BMVC01000011.1"/>
</dbReference>
<evidence type="ECO:0000256" key="2">
    <source>
        <dbReference type="SAM" id="SignalP"/>
    </source>
</evidence>
<evidence type="ECO:0000313" key="4">
    <source>
        <dbReference type="Proteomes" id="UP000638353"/>
    </source>
</evidence>
<name>A0A918X1V1_9ACTN</name>
<dbReference type="PROSITE" id="PS51257">
    <property type="entry name" value="PROKAR_LIPOPROTEIN"/>
    <property type="match status" value="1"/>
</dbReference>
<comment type="caution">
    <text evidence="3">The sequence shown here is derived from an EMBL/GenBank/DDBJ whole genome shotgun (WGS) entry which is preliminary data.</text>
</comment>
<dbReference type="Gene3D" id="2.50.20.20">
    <property type="match status" value="1"/>
</dbReference>
<dbReference type="InterPro" id="IPR029046">
    <property type="entry name" value="LolA/LolB/LppX"/>
</dbReference>